<name>A0A099I9Y1_CLOIN</name>
<dbReference type="RefSeq" id="WP_044904281.1">
    <property type="nucleotide sequence ID" value="NZ_JAQCQO010000001.1"/>
</dbReference>
<dbReference type="PANTHER" id="PTHR35800">
    <property type="entry name" value="PROTEIN JAG"/>
    <property type="match status" value="1"/>
</dbReference>
<keyword evidence="1" id="KW-0963">Cytoplasm</keyword>
<dbReference type="PANTHER" id="PTHR35800:SF1">
    <property type="entry name" value="RNA-BINDING PROTEIN KHPB"/>
    <property type="match status" value="1"/>
</dbReference>
<sequence length="204" mass="22875">MKSYTGKNLEDVLKQAAEDKGVSVEELTYNVTEETSGFLGLGSKTTITAYCRNDIREFMKAYLQTYFEGIHMEVSIDVVDDGEYFRVNLDAENNAILIGKNGQTLQAINTVLKSASSSEFKRRIGVLIDINGYKEEKYQKVCSLALRVAKSVQRTKTDATLDPMPADERKAIHNYLANMKHIATVSEGEGNQRRLKIVYSEDNA</sequence>
<dbReference type="Pfam" id="PF14804">
    <property type="entry name" value="Jag_N"/>
    <property type="match status" value="1"/>
</dbReference>
<dbReference type="Gene3D" id="3.30.1370.50">
    <property type="entry name" value="R3H-like domain"/>
    <property type="match status" value="1"/>
</dbReference>
<evidence type="ECO:0000256" key="1">
    <source>
        <dbReference type="ARBA" id="ARBA00022490"/>
    </source>
</evidence>
<dbReference type="InterPro" id="IPR001374">
    <property type="entry name" value="R3H_dom"/>
</dbReference>
<dbReference type="InterPro" id="IPR038008">
    <property type="entry name" value="Jag_KH"/>
</dbReference>
<comment type="caution">
    <text evidence="7">The sequence shown here is derived from an EMBL/GenBank/DDBJ whole genome shotgun (WGS) entry which is preliminary data.</text>
</comment>
<evidence type="ECO:0000313" key="7">
    <source>
        <dbReference type="EMBL" id="KGJ54366.1"/>
    </source>
</evidence>
<dbReference type="SUPFAM" id="SSF82708">
    <property type="entry name" value="R3H domain"/>
    <property type="match status" value="1"/>
</dbReference>
<evidence type="ECO:0000256" key="2">
    <source>
        <dbReference type="ARBA" id="ARBA00022884"/>
    </source>
</evidence>
<dbReference type="PROSITE" id="PS51061">
    <property type="entry name" value="R3H"/>
    <property type="match status" value="1"/>
</dbReference>
<accession>A0A099I9Y1</accession>
<dbReference type="InterPro" id="IPR036867">
    <property type="entry name" value="R3H_dom_sf"/>
</dbReference>
<dbReference type="GO" id="GO:0008360">
    <property type="term" value="P:regulation of cell shape"/>
    <property type="evidence" value="ECO:0007669"/>
    <property type="project" value="UniProtKB-KW"/>
</dbReference>
<feature type="domain" description="R3H" evidence="6">
    <location>
        <begin position="135"/>
        <end position="201"/>
    </location>
</feature>
<dbReference type="Gene3D" id="3.30.30.80">
    <property type="entry name" value="probable RNA-binding protein from clostridium symbiosum atcc 14940"/>
    <property type="match status" value="1"/>
</dbReference>
<dbReference type="Proteomes" id="UP000030008">
    <property type="component" value="Unassembled WGS sequence"/>
</dbReference>
<evidence type="ECO:0000256" key="5">
    <source>
        <dbReference type="ARBA" id="ARBA00023316"/>
    </source>
</evidence>
<dbReference type="GO" id="GO:0003723">
    <property type="term" value="F:RNA binding"/>
    <property type="evidence" value="ECO:0007669"/>
    <property type="project" value="UniProtKB-KW"/>
</dbReference>
<dbReference type="SMART" id="SM01245">
    <property type="entry name" value="Jag_N"/>
    <property type="match status" value="1"/>
</dbReference>
<organism evidence="7 8">
    <name type="scientific">Clostridium innocuum</name>
    <dbReference type="NCBI Taxonomy" id="1522"/>
    <lineage>
        <taxon>Bacteria</taxon>
        <taxon>Bacillati</taxon>
        <taxon>Bacillota</taxon>
        <taxon>Clostridia</taxon>
        <taxon>Eubacteriales</taxon>
        <taxon>Clostridiaceae</taxon>
        <taxon>Clostridium</taxon>
    </lineage>
</organism>
<dbReference type="EMBL" id="JQIF01000017">
    <property type="protein sequence ID" value="KGJ54366.1"/>
    <property type="molecule type" value="Genomic_DNA"/>
</dbReference>
<evidence type="ECO:0000256" key="4">
    <source>
        <dbReference type="ARBA" id="ARBA00023186"/>
    </source>
</evidence>
<reference evidence="7 8" key="1">
    <citation type="submission" date="2014-08" db="EMBL/GenBank/DDBJ databases">
        <title>Clostridium innocuum, an unnegligible vancomycin-resistant pathogen causing extra-intestinal infections.</title>
        <authorList>
            <person name="Feng Y."/>
            <person name="Chiu C.-H."/>
        </authorList>
    </citation>
    <scope>NUCLEOTIDE SEQUENCE [LARGE SCALE GENOMIC DNA]</scope>
    <source>
        <strain evidence="7 8">AN88</strain>
    </source>
</reference>
<gene>
    <name evidence="7" type="ORF">CIAN88_04295</name>
</gene>
<dbReference type="AlphaFoldDB" id="A0A099I9Y1"/>
<evidence type="ECO:0000259" key="6">
    <source>
        <dbReference type="PROSITE" id="PS51061"/>
    </source>
</evidence>
<keyword evidence="5" id="KW-0961">Cell wall biogenesis/degradation</keyword>
<dbReference type="InterPro" id="IPR034079">
    <property type="entry name" value="R3H_KhpB"/>
</dbReference>
<protein>
    <submittedName>
        <fullName evidence="7">Protein jag</fullName>
    </submittedName>
</protein>
<dbReference type="InterPro" id="IPR038247">
    <property type="entry name" value="Jag_N_dom_sf"/>
</dbReference>
<dbReference type="CDD" id="cd02414">
    <property type="entry name" value="KH-II_Jag"/>
    <property type="match status" value="1"/>
</dbReference>
<keyword evidence="3" id="KW-0133">Cell shape</keyword>
<dbReference type="InterPro" id="IPR015946">
    <property type="entry name" value="KH_dom-like_a/b"/>
</dbReference>
<dbReference type="Gene3D" id="3.30.300.20">
    <property type="match status" value="1"/>
</dbReference>
<evidence type="ECO:0000313" key="8">
    <source>
        <dbReference type="Proteomes" id="UP000030008"/>
    </source>
</evidence>
<dbReference type="GO" id="GO:0071555">
    <property type="term" value="P:cell wall organization"/>
    <property type="evidence" value="ECO:0007669"/>
    <property type="project" value="UniProtKB-KW"/>
</dbReference>
<keyword evidence="4" id="KW-0143">Chaperone</keyword>
<evidence type="ECO:0000256" key="3">
    <source>
        <dbReference type="ARBA" id="ARBA00022960"/>
    </source>
</evidence>
<dbReference type="Pfam" id="PF01424">
    <property type="entry name" value="R3H"/>
    <property type="match status" value="1"/>
</dbReference>
<dbReference type="Pfam" id="PF13083">
    <property type="entry name" value="KH_KhpA-B"/>
    <property type="match status" value="1"/>
</dbReference>
<dbReference type="CDD" id="cd02644">
    <property type="entry name" value="R3H_jag"/>
    <property type="match status" value="1"/>
</dbReference>
<dbReference type="InterPro" id="IPR032782">
    <property type="entry name" value="KhpB_N"/>
</dbReference>
<dbReference type="InterPro" id="IPR039247">
    <property type="entry name" value="KhpB"/>
</dbReference>
<proteinExistence type="predicted"/>
<dbReference type="SMART" id="SM00393">
    <property type="entry name" value="R3H"/>
    <property type="match status" value="1"/>
</dbReference>
<keyword evidence="2" id="KW-0694">RNA-binding</keyword>